<dbReference type="RefSeq" id="WP_378598490.1">
    <property type="nucleotide sequence ID" value="NZ_JBHSQN010000001.1"/>
</dbReference>
<keyword evidence="1" id="KW-0812">Transmembrane</keyword>
<feature type="transmembrane region" description="Helical" evidence="1">
    <location>
        <begin position="160"/>
        <end position="176"/>
    </location>
</feature>
<sequence>MRLQDPVSGRYKGIDYSIKHTTDKLGSSITVPGKAFALNAAGDKVLITNPSGVVVDKVPLKFTIADQDFGMTPTISDGGKTLQLKITEKNTLPPQPISALGWSMGQVESYDTEAELVAAHPELAKQIIHLHATDFAAGALIGGAVGFVLTLPAFGVGALVGAPIGGVIGLFVGHVVRDLMD</sequence>
<feature type="transmembrane region" description="Helical" evidence="1">
    <location>
        <begin position="135"/>
        <end position="154"/>
    </location>
</feature>
<dbReference type="Pfam" id="PF26059">
    <property type="entry name" value="DUF8020"/>
    <property type="match status" value="1"/>
</dbReference>
<name>A0ABW1JK44_9NOCA</name>
<accession>A0ABW1JK44</accession>
<comment type="caution">
    <text evidence="3">The sequence shown here is derived from an EMBL/GenBank/DDBJ whole genome shotgun (WGS) entry which is preliminary data.</text>
</comment>
<protein>
    <recommendedName>
        <fullName evidence="2">DUF8020 domain-containing protein</fullName>
    </recommendedName>
</protein>
<gene>
    <name evidence="3" type="ORF">ACFP3H_01805</name>
</gene>
<keyword evidence="1" id="KW-0472">Membrane</keyword>
<evidence type="ECO:0000259" key="2">
    <source>
        <dbReference type="Pfam" id="PF26059"/>
    </source>
</evidence>
<organism evidence="3 4">
    <name type="scientific">Nocardia lasii</name>
    <dbReference type="NCBI Taxonomy" id="1616107"/>
    <lineage>
        <taxon>Bacteria</taxon>
        <taxon>Bacillati</taxon>
        <taxon>Actinomycetota</taxon>
        <taxon>Actinomycetes</taxon>
        <taxon>Mycobacteriales</taxon>
        <taxon>Nocardiaceae</taxon>
        <taxon>Nocardia</taxon>
    </lineage>
</organism>
<dbReference type="Proteomes" id="UP001596223">
    <property type="component" value="Unassembled WGS sequence"/>
</dbReference>
<keyword evidence="1" id="KW-1133">Transmembrane helix</keyword>
<feature type="domain" description="DUF8020" evidence="2">
    <location>
        <begin position="21"/>
        <end position="85"/>
    </location>
</feature>
<keyword evidence="4" id="KW-1185">Reference proteome</keyword>
<dbReference type="InterPro" id="IPR058333">
    <property type="entry name" value="DUF8020"/>
</dbReference>
<evidence type="ECO:0000313" key="3">
    <source>
        <dbReference type="EMBL" id="MFC6009776.1"/>
    </source>
</evidence>
<evidence type="ECO:0000256" key="1">
    <source>
        <dbReference type="SAM" id="Phobius"/>
    </source>
</evidence>
<evidence type="ECO:0000313" key="4">
    <source>
        <dbReference type="Proteomes" id="UP001596223"/>
    </source>
</evidence>
<dbReference type="EMBL" id="JBHSQN010000001">
    <property type="protein sequence ID" value="MFC6009776.1"/>
    <property type="molecule type" value="Genomic_DNA"/>
</dbReference>
<proteinExistence type="predicted"/>
<reference evidence="4" key="1">
    <citation type="journal article" date="2019" name="Int. J. Syst. Evol. Microbiol.">
        <title>The Global Catalogue of Microorganisms (GCM) 10K type strain sequencing project: providing services to taxonomists for standard genome sequencing and annotation.</title>
        <authorList>
            <consortium name="The Broad Institute Genomics Platform"/>
            <consortium name="The Broad Institute Genome Sequencing Center for Infectious Disease"/>
            <person name="Wu L."/>
            <person name="Ma J."/>
        </authorList>
    </citation>
    <scope>NUCLEOTIDE SEQUENCE [LARGE SCALE GENOMIC DNA]</scope>
    <source>
        <strain evidence="4">CCUG 36956</strain>
    </source>
</reference>